<comment type="caution">
    <text evidence="3">The sequence shown here is derived from an EMBL/GenBank/DDBJ whole genome shotgun (WGS) entry which is preliminary data.</text>
</comment>
<dbReference type="InterPro" id="IPR011009">
    <property type="entry name" value="Kinase-like_dom_sf"/>
</dbReference>
<dbReference type="Proteomes" id="UP000552644">
    <property type="component" value="Unassembled WGS sequence"/>
</dbReference>
<reference evidence="3 4" key="1">
    <citation type="submission" date="2020-08" db="EMBL/GenBank/DDBJ databases">
        <title>Genomic Encyclopedia of Type Strains, Phase III (KMG-III): the genomes of soil and plant-associated and newly described type strains.</title>
        <authorList>
            <person name="Whitman W."/>
        </authorList>
    </citation>
    <scope>NUCLEOTIDE SEQUENCE [LARGE SCALE GENOMIC DNA]</scope>
    <source>
        <strain evidence="3 4">CECT 8840</strain>
    </source>
</reference>
<keyword evidence="2" id="KW-1133">Transmembrane helix</keyword>
<sequence length="461" mass="47888">MDIERGTVAGFLLTGESRTGEPGTWSSATAPGGRRAGALRLDPRFAADPAARERLVAAVLAERELIQAGLTGLVPVTDLVSAGREIWLLTTEPVSPTLTDLLTAPSGLPGSGPGAGEAAVVLLETARTLLALHASGLAHGALRPDTVVIAADGSALLAERGLADALHGRSADRGRDAAAWAALARGLAANWAAADPGAAALFERAAATAVTEGLGRARDVLLAGQDTLPAGSLTRNGLAQAVRRSPAVGVAPVGVPPVAVPDEGEVVTLLRADMPTSGQEDVVMRFGPGVPPETTAAQIWRAGRDQQRTELPSDRLRTLGTAARRRRRRTALATVVLALMVVGALAVWLLRGSATPLAISGVEVSAPKKQQTCDATVRVTGIFATNGSGGEIRYEWRRSDRKTPIQQTDTVSSGTTSHEVTLEWTIKGEGSFRGTATLRLLSPLPEGKKVQDKATFTYKCP</sequence>
<evidence type="ECO:0000313" key="4">
    <source>
        <dbReference type="Proteomes" id="UP000552644"/>
    </source>
</evidence>
<protein>
    <submittedName>
        <fullName evidence="3">Uncharacterized protein</fullName>
    </submittedName>
</protein>
<feature type="region of interest" description="Disordered" evidence="1">
    <location>
        <begin position="14"/>
        <end position="36"/>
    </location>
</feature>
<evidence type="ECO:0000256" key="2">
    <source>
        <dbReference type="SAM" id="Phobius"/>
    </source>
</evidence>
<keyword evidence="2" id="KW-0472">Membrane</keyword>
<dbReference type="EMBL" id="JACHJP010000012">
    <property type="protein sequence ID" value="MBB4920075.1"/>
    <property type="molecule type" value="Genomic_DNA"/>
</dbReference>
<keyword evidence="4" id="KW-1185">Reference proteome</keyword>
<dbReference type="RefSeq" id="WP_184723561.1">
    <property type="nucleotide sequence ID" value="NZ_JACHJP010000012.1"/>
</dbReference>
<organism evidence="3 4">
    <name type="scientific">Streptosporangium saharense</name>
    <dbReference type="NCBI Taxonomy" id="1706840"/>
    <lineage>
        <taxon>Bacteria</taxon>
        <taxon>Bacillati</taxon>
        <taxon>Actinomycetota</taxon>
        <taxon>Actinomycetes</taxon>
        <taxon>Streptosporangiales</taxon>
        <taxon>Streptosporangiaceae</taxon>
        <taxon>Streptosporangium</taxon>
    </lineage>
</organism>
<name>A0A7W7QUS2_9ACTN</name>
<feature type="transmembrane region" description="Helical" evidence="2">
    <location>
        <begin position="331"/>
        <end position="350"/>
    </location>
</feature>
<evidence type="ECO:0000313" key="3">
    <source>
        <dbReference type="EMBL" id="MBB4920075.1"/>
    </source>
</evidence>
<evidence type="ECO:0000256" key="1">
    <source>
        <dbReference type="SAM" id="MobiDB-lite"/>
    </source>
</evidence>
<proteinExistence type="predicted"/>
<dbReference type="Gene3D" id="1.10.510.10">
    <property type="entry name" value="Transferase(Phosphotransferase) domain 1"/>
    <property type="match status" value="1"/>
</dbReference>
<keyword evidence="2" id="KW-0812">Transmembrane</keyword>
<gene>
    <name evidence="3" type="ORF">FHS44_007219</name>
</gene>
<accession>A0A7W7QUS2</accession>
<dbReference type="AlphaFoldDB" id="A0A7W7QUS2"/>
<dbReference type="SUPFAM" id="SSF56112">
    <property type="entry name" value="Protein kinase-like (PK-like)"/>
    <property type="match status" value="1"/>
</dbReference>